<feature type="compositionally biased region" description="Acidic residues" evidence="1">
    <location>
        <begin position="67"/>
        <end position="78"/>
    </location>
</feature>
<dbReference type="Gene3D" id="1.10.8.10">
    <property type="entry name" value="DNA helicase RuvA subunit, C-terminal domain"/>
    <property type="match status" value="1"/>
</dbReference>
<feature type="compositionally biased region" description="Basic and acidic residues" evidence="1">
    <location>
        <begin position="263"/>
        <end position="273"/>
    </location>
</feature>
<comment type="caution">
    <text evidence="3">The sequence shown here is derived from an EMBL/GenBank/DDBJ whole genome shotgun (WGS) entry which is preliminary data.</text>
</comment>
<gene>
    <name evidence="3" type="ORF">E3N88_00770</name>
</gene>
<feature type="region of interest" description="Disordered" evidence="1">
    <location>
        <begin position="40"/>
        <end position="79"/>
    </location>
</feature>
<dbReference type="PANTHER" id="PTHR35294:SF6">
    <property type="entry name" value="UBA-LIKE SUPERFAMILY, UBIQUITIN-ASSOCIATED DOMAIN-CONTAINING PROTEIN"/>
    <property type="match status" value="1"/>
</dbReference>
<dbReference type="AlphaFoldDB" id="A0A5N6PZ32"/>
<dbReference type="SMART" id="SM00165">
    <property type="entry name" value="UBA"/>
    <property type="match status" value="2"/>
</dbReference>
<dbReference type="SUPFAM" id="SSF46934">
    <property type="entry name" value="UBA-like"/>
    <property type="match status" value="1"/>
</dbReference>
<evidence type="ECO:0000256" key="1">
    <source>
        <dbReference type="SAM" id="MobiDB-lite"/>
    </source>
</evidence>
<name>A0A5N6PZ32_9ASTR</name>
<dbReference type="CDD" id="cd14279">
    <property type="entry name" value="CUE"/>
    <property type="match status" value="1"/>
</dbReference>
<organism evidence="3 4">
    <name type="scientific">Mikania micrantha</name>
    <name type="common">bitter vine</name>
    <dbReference type="NCBI Taxonomy" id="192012"/>
    <lineage>
        <taxon>Eukaryota</taxon>
        <taxon>Viridiplantae</taxon>
        <taxon>Streptophyta</taxon>
        <taxon>Embryophyta</taxon>
        <taxon>Tracheophyta</taxon>
        <taxon>Spermatophyta</taxon>
        <taxon>Magnoliopsida</taxon>
        <taxon>eudicotyledons</taxon>
        <taxon>Gunneridae</taxon>
        <taxon>Pentapetalae</taxon>
        <taxon>asterids</taxon>
        <taxon>campanulids</taxon>
        <taxon>Asterales</taxon>
        <taxon>Asteraceae</taxon>
        <taxon>Asteroideae</taxon>
        <taxon>Heliantheae alliance</taxon>
        <taxon>Eupatorieae</taxon>
        <taxon>Mikania</taxon>
    </lineage>
</organism>
<dbReference type="Proteomes" id="UP000326396">
    <property type="component" value="Linkage Group LG1"/>
</dbReference>
<dbReference type="EMBL" id="SZYD01000001">
    <property type="protein sequence ID" value="KAD7477634.1"/>
    <property type="molecule type" value="Genomic_DNA"/>
</dbReference>
<dbReference type="InterPro" id="IPR009060">
    <property type="entry name" value="UBA-like_sf"/>
</dbReference>
<feature type="region of interest" description="Disordered" evidence="1">
    <location>
        <begin position="122"/>
        <end position="288"/>
    </location>
</feature>
<evidence type="ECO:0000259" key="2">
    <source>
        <dbReference type="PROSITE" id="PS50030"/>
    </source>
</evidence>
<dbReference type="OrthoDB" id="515654at2759"/>
<dbReference type="InterPro" id="IPR015940">
    <property type="entry name" value="UBA"/>
</dbReference>
<proteinExistence type="predicted"/>
<feature type="domain" description="UBA" evidence="2">
    <location>
        <begin position="288"/>
        <end position="340"/>
    </location>
</feature>
<evidence type="ECO:0000313" key="4">
    <source>
        <dbReference type="Proteomes" id="UP000326396"/>
    </source>
</evidence>
<evidence type="ECO:0000313" key="3">
    <source>
        <dbReference type="EMBL" id="KAD7477634.1"/>
    </source>
</evidence>
<protein>
    <recommendedName>
        <fullName evidence="2">UBA domain-containing protein</fullName>
    </recommendedName>
</protein>
<dbReference type="Pfam" id="PF22562">
    <property type="entry name" value="UBA_7"/>
    <property type="match status" value="1"/>
</dbReference>
<reference evidence="3 4" key="1">
    <citation type="submission" date="2019-05" db="EMBL/GenBank/DDBJ databases">
        <title>Mikania micrantha, genome provides insights into the molecular mechanism of rapid growth.</title>
        <authorList>
            <person name="Liu B."/>
        </authorList>
    </citation>
    <scope>NUCLEOTIDE SEQUENCE [LARGE SCALE GENOMIC DNA]</scope>
    <source>
        <strain evidence="3">NLD-2019</strain>
        <tissue evidence="3">Leaf</tissue>
    </source>
</reference>
<feature type="compositionally biased region" description="Basic residues" evidence="1">
    <location>
        <begin position="274"/>
        <end position="284"/>
    </location>
</feature>
<dbReference type="PROSITE" id="PS50030">
    <property type="entry name" value="UBA"/>
    <property type="match status" value="1"/>
</dbReference>
<accession>A0A5N6PZ32</accession>
<feature type="region of interest" description="Disordered" evidence="1">
    <location>
        <begin position="702"/>
        <end position="722"/>
    </location>
</feature>
<sequence>MARREGQYFPVCRIADGGNNSGVFHSRAREEDQSSTYRIADRGSGEVGLDPQDLKINQISPTWKETEPEEPYDDEEVNKEDCRWNAKALNEVDSQARQPLWGSDETMGDELVSKICNVENTEGSDPKVVIGGPTTQEPELEMSSSRSKSKDKRAAGKEPLKPSTKPTTTVNTGGIAPSSGYNPLLGTFHSLETAPVSSAPPIHVNGRFRDIDDTDDPNGNSVGTGVEYDCVSNNGSWSGESEDPKDKPSQGPTSRQEAGPGVDSEKREKIRQKNEKKHQRQKERRAHELHERCCGYLMSRKLEALAQQLVAMGFTSERATMALISNEGKLEESVAWLFEGSEESINQKDLKSDHGGGGGNLKVDISQELAQIAEMEIKFKCSKQEIERAIVACEGDLEQAAENLLKFQKQQAHATPSKPEEIGVVFKPHVGITQMSPASQVQQIKQNVPPGAMNYPTMAVTAGRSLVEPGGKNIQLLKKVSQAPSLEKRWAVGGLSSSGPFSLASSLQAAPSISKTETQYASVGNEFKNLQIGSMREPVMMMQRAQSKHIPATSMSSSVADWTSNGMVEPVTGMNSNGFHITRSYNGNTPSYRGNQLYDPIHYQPQHVSSSGLMDHHGGQPSVVATNHLHNTGTWNNRTVGSTGSTPHLAAATSLGLFSGFGSNGGSGLSQVDWNSDWPSQFDYTNIDWSLKRVPASGGRPFTPNRLWMGSGPSPGRSAVRPTSSIKGGIGLHHPDGVGVVGGGGSEAAGGGSREWTSPFEEKDLFSLPRQFVSSPSL</sequence>
<dbReference type="PANTHER" id="PTHR35294">
    <property type="entry name" value="UBIQUITIN-ASSOCIATED/TRANSLATION ELONGATION FACTOR EF1B PROTEIN"/>
    <property type="match status" value="1"/>
</dbReference>
<keyword evidence="4" id="KW-1185">Reference proteome</keyword>